<dbReference type="OrthoDB" id="4510182at2759"/>
<dbReference type="EMBL" id="KV878593">
    <property type="protein sequence ID" value="OJJ54918.1"/>
    <property type="molecule type" value="Genomic_DNA"/>
</dbReference>
<evidence type="ECO:0008006" key="5">
    <source>
        <dbReference type="Google" id="ProtNLM"/>
    </source>
</evidence>
<accession>A0A1L9T687</accession>
<proteinExistence type="predicted"/>
<keyword evidence="2" id="KW-0472">Membrane</keyword>
<evidence type="ECO:0000313" key="4">
    <source>
        <dbReference type="Proteomes" id="UP000184356"/>
    </source>
</evidence>
<dbReference type="VEuPathDB" id="FungiDB:ASPSYDRAFT_435439"/>
<keyword evidence="2" id="KW-1133">Transmembrane helix</keyword>
<feature type="transmembrane region" description="Helical" evidence="2">
    <location>
        <begin position="152"/>
        <end position="174"/>
    </location>
</feature>
<evidence type="ECO:0000313" key="3">
    <source>
        <dbReference type="EMBL" id="OJJ54918.1"/>
    </source>
</evidence>
<dbReference type="GeneID" id="63762755"/>
<dbReference type="RefSeq" id="XP_040698724.1">
    <property type="nucleotide sequence ID" value="XM_040846682.1"/>
</dbReference>
<feature type="region of interest" description="Disordered" evidence="1">
    <location>
        <begin position="119"/>
        <end position="146"/>
    </location>
</feature>
<dbReference type="AlphaFoldDB" id="A0A1L9T687"/>
<reference evidence="4" key="1">
    <citation type="journal article" date="2017" name="Genome Biol.">
        <title>Comparative genomics reveals high biological diversity and specific adaptations in the industrially and medically important fungal genus Aspergillus.</title>
        <authorList>
            <person name="de Vries R.P."/>
            <person name="Riley R."/>
            <person name="Wiebenga A."/>
            <person name="Aguilar-Osorio G."/>
            <person name="Amillis S."/>
            <person name="Uchima C.A."/>
            <person name="Anderluh G."/>
            <person name="Asadollahi M."/>
            <person name="Askin M."/>
            <person name="Barry K."/>
            <person name="Battaglia E."/>
            <person name="Bayram O."/>
            <person name="Benocci T."/>
            <person name="Braus-Stromeyer S.A."/>
            <person name="Caldana C."/>
            <person name="Canovas D."/>
            <person name="Cerqueira G.C."/>
            <person name="Chen F."/>
            <person name="Chen W."/>
            <person name="Choi C."/>
            <person name="Clum A."/>
            <person name="Dos Santos R.A."/>
            <person name="Damasio A.R."/>
            <person name="Diallinas G."/>
            <person name="Emri T."/>
            <person name="Fekete E."/>
            <person name="Flipphi M."/>
            <person name="Freyberg S."/>
            <person name="Gallo A."/>
            <person name="Gournas C."/>
            <person name="Habgood R."/>
            <person name="Hainaut M."/>
            <person name="Harispe M.L."/>
            <person name="Henrissat B."/>
            <person name="Hilden K.S."/>
            <person name="Hope R."/>
            <person name="Hossain A."/>
            <person name="Karabika E."/>
            <person name="Karaffa L."/>
            <person name="Karanyi Z."/>
            <person name="Krasevec N."/>
            <person name="Kuo A."/>
            <person name="Kusch H."/>
            <person name="LaButti K."/>
            <person name="Lagendijk E.L."/>
            <person name="Lapidus A."/>
            <person name="Levasseur A."/>
            <person name="Lindquist E."/>
            <person name="Lipzen A."/>
            <person name="Logrieco A.F."/>
            <person name="MacCabe A."/>
            <person name="Maekelae M.R."/>
            <person name="Malavazi I."/>
            <person name="Melin P."/>
            <person name="Meyer V."/>
            <person name="Mielnichuk N."/>
            <person name="Miskei M."/>
            <person name="Molnar A.P."/>
            <person name="Mule G."/>
            <person name="Ngan C.Y."/>
            <person name="Orejas M."/>
            <person name="Orosz E."/>
            <person name="Ouedraogo J.P."/>
            <person name="Overkamp K.M."/>
            <person name="Park H.-S."/>
            <person name="Perrone G."/>
            <person name="Piumi F."/>
            <person name="Punt P.J."/>
            <person name="Ram A.F."/>
            <person name="Ramon A."/>
            <person name="Rauscher S."/>
            <person name="Record E."/>
            <person name="Riano-Pachon D.M."/>
            <person name="Robert V."/>
            <person name="Roehrig J."/>
            <person name="Ruller R."/>
            <person name="Salamov A."/>
            <person name="Salih N.S."/>
            <person name="Samson R.A."/>
            <person name="Sandor E."/>
            <person name="Sanguinetti M."/>
            <person name="Schuetze T."/>
            <person name="Sepcic K."/>
            <person name="Shelest E."/>
            <person name="Sherlock G."/>
            <person name="Sophianopoulou V."/>
            <person name="Squina F.M."/>
            <person name="Sun H."/>
            <person name="Susca A."/>
            <person name="Todd R.B."/>
            <person name="Tsang A."/>
            <person name="Unkles S.E."/>
            <person name="van de Wiele N."/>
            <person name="van Rossen-Uffink D."/>
            <person name="Oliveira J.V."/>
            <person name="Vesth T.C."/>
            <person name="Visser J."/>
            <person name="Yu J.-H."/>
            <person name="Zhou M."/>
            <person name="Andersen M.R."/>
            <person name="Archer D.B."/>
            <person name="Baker S.E."/>
            <person name="Benoit I."/>
            <person name="Brakhage A.A."/>
            <person name="Braus G.H."/>
            <person name="Fischer R."/>
            <person name="Frisvad J.C."/>
            <person name="Goldman G.H."/>
            <person name="Houbraken J."/>
            <person name="Oakley B."/>
            <person name="Pocsi I."/>
            <person name="Scazzocchio C."/>
            <person name="Seiboth B."/>
            <person name="vanKuyk P.A."/>
            <person name="Wortman J."/>
            <person name="Dyer P.S."/>
            <person name="Grigoriev I.V."/>
        </authorList>
    </citation>
    <scope>NUCLEOTIDE SEQUENCE [LARGE SCALE GENOMIC DNA]</scope>
    <source>
        <strain evidence="4">CBS 593.65</strain>
    </source>
</reference>
<feature type="compositionally biased region" description="Low complexity" evidence="1">
    <location>
        <begin position="119"/>
        <end position="133"/>
    </location>
</feature>
<sequence length="232" mass="24722">MAGCCPTTSATTHCRIFSTCYDSAQVSATPRLLLSTTDPFVILCTLDDSAYCHTRTWPDLNVGDVACTHDSSSRIETMYTVGSLTDVDADDADQVTETLSLSWIADVALFSLRSVSATSTSTTDPSAAATPAPGIDDGDTESNSPSTPLGTIVGAVVGGVIGLILIVVVVVFILRHKKKTRATVPQPMHMAQLASHNEMPELQAGDTAGRHELMGQRQWAELPAQHLRHELQ</sequence>
<name>A0A1L9T687_9EURO</name>
<dbReference type="STRING" id="1036612.A0A1L9T687"/>
<organism evidence="3 4">
    <name type="scientific">Aspergillus sydowii CBS 593.65</name>
    <dbReference type="NCBI Taxonomy" id="1036612"/>
    <lineage>
        <taxon>Eukaryota</taxon>
        <taxon>Fungi</taxon>
        <taxon>Dikarya</taxon>
        <taxon>Ascomycota</taxon>
        <taxon>Pezizomycotina</taxon>
        <taxon>Eurotiomycetes</taxon>
        <taxon>Eurotiomycetidae</taxon>
        <taxon>Eurotiales</taxon>
        <taxon>Aspergillaceae</taxon>
        <taxon>Aspergillus</taxon>
        <taxon>Aspergillus subgen. Nidulantes</taxon>
    </lineage>
</organism>
<gene>
    <name evidence="3" type="ORF">ASPSYDRAFT_435439</name>
</gene>
<keyword evidence="4" id="KW-1185">Reference proteome</keyword>
<dbReference type="Proteomes" id="UP000184356">
    <property type="component" value="Unassembled WGS sequence"/>
</dbReference>
<evidence type="ECO:0000256" key="2">
    <source>
        <dbReference type="SAM" id="Phobius"/>
    </source>
</evidence>
<evidence type="ECO:0000256" key="1">
    <source>
        <dbReference type="SAM" id="MobiDB-lite"/>
    </source>
</evidence>
<keyword evidence="2" id="KW-0812">Transmembrane</keyword>
<protein>
    <recommendedName>
        <fullName evidence="5">Mid2 domain-containing protein</fullName>
    </recommendedName>
</protein>